<dbReference type="PROSITE" id="PS50102">
    <property type="entry name" value="RRM"/>
    <property type="match status" value="1"/>
</dbReference>
<gene>
    <name evidence="5" type="ORF">OLEA9_A104309</name>
</gene>
<keyword evidence="6" id="KW-1185">Reference proteome</keyword>
<organism evidence="5 6">
    <name type="scientific">Olea europaea subsp. europaea</name>
    <dbReference type="NCBI Taxonomy" id="158383"/>
    <lineage>
        <taxon>Eukaryota</taxon>
        <taxon>Viridiplantae</taxon>
        <taxon>Streptophyta</taxon>
        <taxon>Embryophyta</taxon>
        <taxon>Tracheophyta</taxon>
        <taxon>Spermatophyta</taxon>
        <taxon>Magnoliopsida</taxon>
        <taxon>eudicotyledons</taxon>
        <taxon>Gunneridae</taxon>
        <taxon>Pentapetalae</taxon>
        <taxon>asterids</taxon>
        <taxon>lamiids</taxon>
        <taxon>Lamiales</taxon>
        <taxon>Oleaceae</taxon>
        <taxon>Oleeae</taxon>
        <taxon>Olea</taxon>
    </lineage>
</organism>
<proteinExistence type="predicted"/>
<evidence type="ECO:0000256" key="3">
    <source>
        <dbReference type="SAM" id="MobiDB-lite"/>
    </source>
</evidence>
<evidence type="ECO:0000256" key="2">
    <source>
        <dbReference type="PROSITE-ProRule" id="PRU00176"/>
    </source>
</evidence>
<feature type="region of interest" description="Disordered" evidence="3">
    <location>
        <begin position="1"/>
        <end position="27"/>
    </location>
</feature>
<dbReference type="PANTHER" id="PTHR23236">
    <property type="entry name" value="EUKARYOTIC TRANSLATION INITIATION FACTOR 4B/4H"/>
    <property type="match status" value="1"/>
</dbReference>
<reference evidence="5 6" key="1">
    <citation type="submission" date="2019-12" db="EMBL/GenBank/DDBJ databases">
        <authorList>
            <person name="Alioto T."/>
            <person name="Alioto T."/>
            <person name="Gomez Garrido J."/>
        </authorList>
    </citation>
    <scope>NUCLEOTIDE SEQUENCE [LARGE SCALE GENOMIC DNA]</scope>
</reference>
<feature type="compositionally biased region" description="Acidic residues" evidence="3">
    <location>
        <begin position="174"/>
        <end position="190"/>
    </location>
</feature>
<protein>
    <submittedName>
        <fullName evidence="5">Nucleolin 2</fullName>
    </submittedName>
</protein>
<feature type="compositionally biased region" description="Low complexity" evidence="3">
    <location>
        <begin position="162"/>
        <end position="173"/>
    </location>
</feature>
<evidence type="ECO:0000259" key="4">
    <source>
        <dbReference type="PROSITE" id="PS50102"/>
    </source>
</evidence>
<dbReference type="InterPro" id="IPR000504">
    <property type="entry name" value="RRM_dom"/>
</dbReference>
<dbReference type="InterPro" id="IPR035979">
    <property type="entry name" value="RBD_domain_sf"/>
</dbReference>
<dbReference type="EMBL" id="CACTIH010009357">
    <property type="protein sequence ID" value="CAA3030204.1"/>
    <property type="molecule type" value="Genomic_DNA"/>
</dbReference>
<dbReference type="GO" id="GO:0005730">
    <property type="term" value="C:nucleolus"/>
    <property type="evidence" value="ECO:0007669"/>
    <property type="project" value="TreeGrafter"/>
</dbReference>
<sequence length="371" mass="40889">MNEDKRKLEEDEEEQVGAKKQKNDDVAVEEQKIELKISETEVLKRNVLFPPKKELLVAAKNFLVDLIEKEDEISGSAEDAGAPEKVPGTATKNDLVPATKKKDDASNGTGSVSEDEDVAVAKNVLAAGSSGEDATATKKEGERSKEESEEADPPNIQGIKKSISISENSNSLEESPEEYEEISADKETEDPSQNPVKMPRDPATLRVETTGSKTLFIGNLCFSIERTDVEEFFKDAGEIVDIRFAMNEDDTFRGFGHIEFATVEAAEKALLELNGKHLLGRRVRLDYNREKGSYTPHSCTGTSSNQTGWKAQEQTIFIRGFDKRNCEDKIRSALGDHFVSCGEITKISIPIDQDGGVKGFVHPLLPSSLFF</sequence>
<feature type="domain" description="RRM" evidence="4">
    <location>
        <begin position="213"/>
        <end position="290"/>
    </location>
</feature>
<dbReference type="Gene3D" id="3.30.70.330">
    <property type="match status" value="1"/>
</dbReference>
<dbReference type="GO" id="GO:0003723">
    <property type="term" value="F:RNA binding"/>
    <property type="evidence" value="ECO:0007669"/>
    <property type="project" value="UniProtKB-UniRule"/>
</dbReference>
<feature type="compositionally biased region" description="Basic and acidic residues" evidence="3">
    <location>
        <begin position="135"/>
        <end position="146"/>
    </location>
</feature>
<comment type="caution">
    <text evidence="5">The sequence shown here is derived from an EMBL/GenBank/DDBJ whole genome shotgun (WGS) entry which is preliminary data.</text>
</comment>
<dbReference type="Proteomes" id="UP000594638">
    <property type="component" value="Unassembled WGS sequence"/>
</dbReference>
<dbReference type="Pfam" id="PF00076">
    <property type="entry name" value="RRM_1"/>
    <property type="match status" value="1"/>
</dbReference>
<dbReference type="SMART" id="SM00360">
    <property type="entry name" value="RRM"/>
    <property type="match status" value="1"/>
</dbReference>
<evidence type="ECO:0000313" key="6">
    <source>
        <dbReference type="Proteomes" id="UP000594638"/>
    </source>
</evidence>
<accession>A0A8S0VE74</accession>
<dbReference type="Gramene" id="OE9A104309T1">
    <property type="protein sequence ID" value="OE9A104309C1"/>
    <property type="gene ID" value="OE9A104309"/>
</dbReference>
<evidence type="ECO:0000256" key="1">
    <source>
        <dbReference type="ARBA" id="ARBA00022884"/>
    </source>
</evidence>
<evidence type="ECO:0000313" key="5">
    <source>
        <dbReference type="EMBL" id="CAA3030204.1"/>
    </source>
</evidence>
<dbReference type="PANTHER" id="PTHR23236:SF11">
    <property type="entry name" value="EUKARYOTIC TRANSLATION INITIATION FACTOR 4H"/>
    <property type="match status" value="1"/>
</dbReference>
<dbReference type="InterPro" id="IPR012677">
    <property type="entry name" value="Nucleotide-bd_a/b_plait_sf"/>
</dbReference>
<keyword evidence="1 2" id="KW-0694">RNA-binding</keyword>
<dbReference type="OrthoDB" id="439808at2759"/>
<feature type="region of interest" description="Disordered" evidence="3">
    <location>
        <begin position="73"/>
        <end position="200"/>
    </location>
</feature>
<name>A0A8S0VE74_OLEEU</name>
<dbReference type="AlphaFoldDB" id="A0A8S0VE74"/>
<dbReference type="SUPFAM" id="SSF54928">
    <property type="entry name" value="RNA-binding domain, RBD"/>
    <property type="match status" value="1"/>
</dbReference>